<comment type="cofactor">
    <cofactor evidence="1">
        <name>Fe(2+)</name>
        <dbReference type="ChEBI" id="CHEBI:29033"/>
    </cofactor>
</comment>
<comment type="subcellular location">
    <subcellularLocation>
        <location evidence="2">Plastid</location>
        <location evidence="2">Chloroplast</location>
    </subcellularLocation>
</comment>
<dbReference type="InterPro" id="IPR005067">
    <property type="entry name" value="Fatty_acid_desaturase-2"/>
</dbReference>
<dbReference type="InterPro" id="IPR009078">
    <property type="entry name" value="Ferritin-like_SF"/>
</dbReference>
<dbReference type="InterPro" id="IPR012348">
    <property type="entry name" value="RNR-like"/>
</dbReference>
<evidence type="ECO:0000313" key="17">
    <source>
        <dbReference type="EMBL" id="GMN54488.1"/>
    </source>
</evidence>
<evidence type="ECO:0000256" key="11">
    <source>
        <dbReference type="ARBA" id="ARBA00023002"/>
    </source>
</evidence>
<evidence type="ECO:0008006" key="19">
    <source>
        <dbReference type="Google" id="ProtNLM"/>
    </source>
</evidence>
<dbReference type="PANTHER" id="PTHR31155">
    <property type="entry name" value="ACYL- ACYL-CARRIER-PROTEIN DESATURASE-RELATED"/>
    <property type="match status" value="1"/>
</dbReference>
<name>A0AA88DCK3_FICCA</name>
<dbReference type="Gene3D" id="1.10.620.20">
    <property type="entry name" value="Ribonucleotide Reductase, subunit A"/>
    <property type="match status" value="1"/>
</dbReference>
<feature type="binding site" evidence="15">
    <location>
        <position position="273"/>
    </location>
    <ligand>
        <name>Fe cation</name>
        <dbReference type="ChEBI" id="CHEBI:24875"/>
        <label>1</label>
    </ligand>
</feature>
<keyword evidence="9" id="KW-0276">Fatty acid metabolism</keyword>
<evidence type="ECO:0000256" key="2">
    <source>
        <dbReference type="ARBA" id="ARBA00004229"/>
    </source>
</evidence>
<evidence type="ECO:0000256" key="10">
    <source>
        <dbReference type="ARBA" id="ARBA00022946"/>
    </source>
</evidence>
<feature type="compositionally biased region" description="Polar residues" evidence="16">
    <location>
        <begin position="36"/>
        <end position="46"/>
    </location>
</feature>
<evidence type="ECO:0000256" key="3">
    <source>
        <dbReference type="ARBA" id="ARBA00004872"/>
    </source>
</evidence>
<evidence type="ECO:0000256" key="4">
    <source>
        <dbReference type="ARBA" id="ARBA00008749"/>
    </source>
</evidence>
<dbReference type="FunFam" id="1.10.620.20:FF:000002">
    <property type="entry name" value="Stearoyl-[acyl-carrier-protein] 9-desaturase, chloroplastic"/>
    <property type="match status" value="1"/>
</dbReference>
<dbReference type="Gramene" id="FCD_00012176-RA">
    <property type="protein sequence ID" value="FCD_00012176-RA:cds"/>
    <property type="gene ID" value="FCD_00012176"/>
</dbReference>
<evidence type="ECO:0000256" key="16">
    <source>
        <dbReference type="SAM" id="MobiDB-lite"/>
    </source>
</evidence>
<keyword evidence="11" id="KW-0560">Oxidoreductase</keyword>
<dbReference type="CDD" id="cd01050">
    <property type="entry name" value="Acyl_ACP_Desat"/>
    <property type="match status" value="1"/>
</dbReference>
<keyword evidence="18" id="KW-1185">Reference proteome</keyword>
<keyword evidence="7" id="KW-0934">Plastid</keyword>
<feature type="binding site" evidence="15">
    <location>
        <position position="187"/>
    </location>
    <ligand>
        <name>Fe cation</name>
        <dbReference type="ChEBI" id="CHEBI:24875"/>
        <label>1</label>
    </ligand>
</feature>
<feature type="binding site" evidence="15">
    <location>
        <position position="190"/>
    </location>
    <ligand>
        <name>Fe cation</name>
        <dbReference type="ChEBI" id="CHEBI:24875"/>
        <label>1</label>
    </ligand>
</feature>
<comment type="caution">
    <text evidence="17">The sequence shown here is derived from an EMBL/GenBank/DDBJ whole genome shotgun (WGS) entry which is preliminary data.</text>
</comment>
<evidence type="ECO:0000256" key="13">
    <source>
        <dbReference type="ARBA" id="ARBA00023098"/>
    </source>
</evidence>
<comment type="similarity">
    <text evidence="4">Belongs to the fatty acid desaturase type 2 family.</text>
</comment>
<feature type="binding site" evidence="15">
    <location>
        <position position="187"/>
    </location>
    <ligand>
        <name>Fe cation</name>
        <dbReference type="ChEBI" id="CHEBI:24875"/>
        <label>2</label>
    </ligand>
</feature>
<gene>
    <name evidence="17" type="ORF">TIFTF001_023616</name>
</gene>
<feature type="binding site" evidence="15">
    <location>
        <position position="276"/>
    </location>
    <ligand>
        <name>Fe cation</name>
        <dbReference type="ChEBI" id="CHEBI:24875"/>
        <label>2</label>
    </ligand>
</feature>
<keyword evidence="13" id="KW-0443">Lipid metabolism</keyword>
<reference evidence="17" key="1">
    <citation type="submission" date="2023-07" db="EMBL/GenBank/DDBJ databases">
        <title>draft genome sequence of fig (Ficus carica).</title>
        <authorList>
            <person name="Takahashi T."/>
            <person name="Nishimura K."/>
        </authorList>
    </citation>
    <scope>NUCLEOTIDE SEQUENCE</scope>
</reference>
<dbReference type="SUPFAM" id="SSF47240">
    <property type="entry name" value="Ferritin-like"/>
    <property type="match status" value="1"/>
</dbReference>
<evidence type="ECO:0000256" key="7">
    <source>
        <dbReference type="ARBA" id="ARBA00022640"/>
    </source>
</evidence>
<keyword evidence="6" id="KW-0150">Chloroplast</keyword>
<dbReference type="PIRSF" id="PIRSF000346">
    <property type="entry name" value="Dlt9_acylACP_des"/>
    <property type="match status" value="1"/>
</dbReference>
<feature type="binding site" evidence="15">
    <location>
        <position position="240"/>
    </location>
    <ligand>
        <name>Fe cation</name>
        <dbReference type="ChEBI" id="CHEBI:24875"/>
        <label>2</label>
    </ligand>
</feature>
<feature type="binding site" evidence="15">
    <location>
        <position position="273"/>
    </location>
    <ligand>
        <name>Fe cation</name>
        <dbReference type="ChEBI" id="CHEBI:24875"/>
        <label>2</label>
    </ligand>
</feature>
<dbReference type="EMBL" id="BTGU01000051">
    <property type="protein sequence ID" value="GMN54488.1"/>
    <property type="molecule type" value="Genomic_DNA"/>
</dbReference>
<proteinExistence type="inferred from homology"/>
<keyword evidence="12 15" id="KW-0408">Iron</keyword>
<feature type="binding site" evidence="15">
    <location>
        <position position="149"/>
    </location>
    <ligand>
        <name>Fe cation</name>
        <dbReference type="ChEBI" id="CHEBI:24875"/>
        <label>1</label>
    </ligand>
</feature>
<evidence type="ECO:0000256" key="15">
    <source>
        <dbReference type="PIRSR" id="PIRSR000346-1"/>
    </source>
</evidence>
<dbReference type="PANTHER" id="PTHR31155:SF27">
    <property type="entry name" value="STEAROYL-[ACYL-CARRIER-PROTEIN] 9-DESATURASE 5, CHLOROPLASTIC"/>
    <property type="match status" value="1"/>
</dbReference>
<evidence type="ECO:0000256" key="8">
    <source>
        <dbReference type="ARBA" id="ARBA00022723"/>
    </source>
</evidence>
<evidence type="ECO:0000256" key="1">
    <source>
        <dbReference type="ARBA" id="ARBA00001954"/>
    </source>
</evidence>
<dbReference type="Proteomes" id="UP001187192">
    <property type="component" value="Unassembled WGS sequence"/>
</dbReference>
<dbReference type="AlphaFoldDB" id="A0AA88DCK3"/>
<comment type="cofactor">
    <cofactor evidence="15">
        <name>Fe cation</name>
        <dbReference type="ChEBI" id="CHEBI:24875"/>
    </cofactor>
    <text evidence="15">Binds 2 iron ions per subunit.</text>
</comment>
<dbReference type="GO" id="GO:0046872">
    <property type="term" value="F:metal ion binding"/>
    <property type="evidence" value="ECO:0007669"/>
    <property type="project" value="UniProtKB-KW"/>
</dbReference>
<sequence>MALINRLNIPIISESRNYWCAFAGPPLPKLKRSPKFSMSTNSSFHDLTSKKTKNKKSLSRPNPKESTGLATSSPWMPPEKVEIFKSMENWARENVVPLLKPVEESWQPQDLLPDPTTDGFYDQVKEIRERAKEIPDDYFVVLVGDMITEEALPSYHARINGTQIYHDQTGIDDTPWAIWARGWSAEENRHGDLLNKYLYLSGRVDMKRIEMTLQYLIGTGMDIGVGNDPYLFTIYTSFQERATFISHRNTAKLANKYGDSNLAQICGVIASDEKRHEAAYTKIVAKLFDVDPNDILLAFADTMRRRISMPAHCMHDGNDNNLFHHFSRVASRIGVYTATDYREILEHLVAKWNVEKLTGLSSEGRQAQEYVCGLAQKVKRAEEMTRTRAQDGTPIPFSWICNRLV</sequence>
<accession>A0AA88DCK3</accession>
<evidence type="ECO:0000256" key="6">
    <source>
        <dbReference type="ARBA" id="ARBA00022528"/>
    </source>
</evidence>
<evidence type="ECO:0000256" key="12">
    <source>
        <dbReference type="ARBA" id="ARBA00023004"/>
    </source>
</evidence>
<protein>
    <recommendedName>
        <fullName evidence="19">Acyl-[acyl-carrier-protein] desaturase</fullName>
    </recommendedName>
</protein>
<dbReference type="GO" id="GO:0045300">
    <property type="term" value="F:stearoyl-[ACP] desaturase activity"/>
    <property type="evidence" value="ECO:0007669"/>
    <property type="project" value="InterPro"/>
</dbReference>
<feature type="region of interest" description="Disordered" evidence="16">
    <location>
        <begin position="31"/>
        <end position="74"/>
    </location>
</feature>
<keyword evidence="8 15" id="KW-0479">Metal-binding</keyword>
<keyword evidence="14" id="KW-0275">Fatty acid biosynthesis</keyword>
<comment type="pathway">
    <text evidence="3">Lipid metabolism; fatty acid metabolism.</text>
</comment>
<dbReference type="GO" id="GO:0006633">
    <property type="term" value="P:fatty acid biosynthetic process"/>
    <property type="evidence" value="ECO:0007669"/>
    <property type="project" value="UniProtKB-KW"/>
</dbReference>
<evidence type="ECO:0000313" key="18">
    <source>
        <dbReference type="Proteomes" id="UP001187192"/>
    </source>
</evidence>
<evidence type="ECO:0000256" key="5">
    <source>
        <dbReference type="ARBA" id="ARBA00022516"/>
    </source>
</evidence>
<evidence type="ECO:0000256" key="14">
    <source>
        <dbReference type="ARBA" id="ARBA00023160"/>
    </source>
</evidence>
<organism evidence="17 18">
    <name type="scientific">Ficus carica</name>
    <name type="common">Common fig</name>
    <dbReference type="NCBI Taxonomy" id="3494"/>
    <lineage>
        <taxon>Eukaryota</taxon>
        <taxon>Viridiplantae</taxon>
        <taxon>Streptophyta</taxon>
        <taxon>Embryophyta</taxon>
        <taxon>Tracheophyta</taxon>
        <taxon>Spermatophyta</taxon>
        <taxon>Magnoliopsida</taxon>
        <taxon>eudicotyledons</taxon>
        <taxon>Gunneridae</taxon>
        <taxon>Pentapetalae</taxon>
        <taxon>rosids</taxon>
        <taxon>fabids</taxon>
        <taxon>Rosales</taxon>
        <taxon>Moraceae</taxon>
        <taxon>Ficeae</taxon>
        <taxon>Ficus</taxon>
    </lineage>
</organism>
<evidence type="ECO:0000256" key="9">
    <source>
        <dbReference type="ARBA" id="ARBA00022832"/>
    </source>
</evidence>
<dbReference type="GO" id="GO:0009570">
    <property type="term" value="C:chloroplast stroma"/>
    <property type="evidence" value="ECO:0007669"/>
    <property type="project" value="TreeGrafter"/>
</dbReference>
<dbReference type="Pfam" id="PF03405">
    <property type="entry name" value="FA_desaturase_2"/>
    <property type="match status" value="1"/>
</dbReference>
<feature type="compositionally biased region" description="Polar residues" evidence="16">
    <location>
        <begin position="64"/>
        <end position="74"/>
    </location>
</feature>
<keyword evidence="5" id="KW-0444">Lipid biosynthesis</keyword>
<keyword evidence="10" id="KW-0809">Transit peptide</keyword>